<organism evidence="1 2">
    <name type="scientific">Candidatus Mycoplasma haematobovis</name>
    <dbReference type="NCBI Taxonomy" id="432608"/>
    <lineage>
        <taxon>Bacteria</taxon>
        <taxon>Bacillati</taxon>
        <taxon>Mycoplasmatota</taxon>
        <taxon>Mollicutes</taxon>
        <taxon>Mycoplasmataceae</taxon>
        <taxon>Mycoplasma</taxon>
    </lineage>
</organism>
<reference evidence="2" key="1">
    <citation type="submission" date="2016-04" db="EMBL/GenBank/DDBJ databases">
        <authorList>
            <person name="Quiroz-Castaneda R.E."/>
            <person name="Martinez-Ocampo F."/>
        </authorList>
    </citation>
    <scope>NUCLEOTIDE SEQUENCE [LARGE SCALE GENOMIC DNA]</scope>
    <source>
        <strain evidence="2">INIFAP01</strain>
    </source>
</reference>
<evidence type="ECO:0000313" key="2">
    <source>
        <dbReference type="Proteomes" id="UP000077623"/>
    </source>
</evidence>
<protein>
    <submittedName>
        <fullName evidence="1">Uncharacterized protein</fullName>
    </submittedName>
</protein>
<dbReference type="EMBL" id="LWUJ01000012">
    <property type="protein sequence ID" value="OAL09987.1"/>
    <property type="molecule type" value="Genomic_DNA"/>
</dbReference>
<proteinExistence type="predicted"/>
<comment type="caution">
    <text evidence="1">The sequence shown here is derived from an EMBL/GenBank/DDBJ whole genome shotgun (WGS) entry which is preliminary data.</text>
</comment>
<dbReference type="Proteomes" id="UP000077623">
    <property type="component" value="Unassembled WGS sequence"/>
</dbReference>
<dbReference type="STRING" id="432608.A6V39_03680"/>
<accession>A0A1A9QBZ3</accession>
<dbReference type="AlphaFoldDB" id="A0A1A9QBZ3"/>
<dbReference type="RefSeq" id="WP_187150373.1">
    <property type="nucleotide sequence ID" value="NZ_LWUJ01000012.1"/>
</dbReference>
<evidence type="ECO:0000313" key="1">
    <source>
        <dbReference type="EMBL" id="OAL09987.1"/>
    </source>
</evidence>
<name>A0A1A9QBZ3_9MOLU</name>
<gene>
    <name evidence="1" type="ORF">A6V39_03680</name>
</gene>
<keyword evidence="2" id="KW-1185">Reference proteome</keyword>
<sequence>MSTAIRALVGVGALGGVAGGGLLLNNFLSTENIQSKLEANGFKLLTDSADNNAVWQSILTSYRATTNTLKFEGFNGGTTAVSSDTESLNTLKQKCKDLTGKKVSEDKKNKLYDQAKKWCIVPVSVSKLLEKEYTPLNTNKDDKEADKSIWTTKISEHKNTGNQKKKITSLKLAEGDRKEDEHLTQIKEQCKTIGETENHSDKFEEYQENYKDWCSK</sequence>